<keyword evidence="4" id="KW-1185">Reference proteome</keyword>
<name>A0A1V6NI00_PENPO</name>
<evidence type="ECO:0000256" key="1">
    <source>
        <dbReference type="SAM" id="MobiDB-lite"/>
    </source>
</evidence>
<accession>A0A1V6NI00</accession>
<evidence type="ECO:0000313" key="4">
    <source>
        <dbReference type="Proteomes" id="UP000191408"/>
    </source>
</evidence>
<dbReference type="PANTHER" id="PTHR40780:SF3">
    <property type="entry name" value="DUF3669 DOMAIN-CONTAINING PROTEIN"/>
    <property type="match status" value="1"/>
</dbReference>
<evidence type="ECO:0000313" key="3">
    <source>
        <dbReference type="EMBL" id="OQD64076.1"/>
    </source>
</evidence>
<evidence type="ECO:0000259" key="2">
    <source>
        <dbReference type="Pfam" id="PF12417"/>
    </source>
</evidence>
<dbReference type="PANTHER" id="PTHR40780">
    <property type="entry name" value="DUF3669 DOMAIN-CONTAINING PROTEIN"/>
    <property type="match status" value="1"/>
</dbReference>
<sequence length="374" mass="42811">MTQLHNYNHTTTQSQPQSQSQNHEDTMTSNLPKDTEGADIEVADTSTLHTIGQGFCGTVWAASETGSAFKREDGGPDRSLINDFEMHHRVIQSFRTLPTLQFQTQVPACYDFIQATNQKWWSVNHQNFPPGYTTPCNMIQSQRIPPFSGTIRQRLIRKYCPPKIMQEIIASDPNRDCLVRPYLGRRRTRNPHTTTSQFTAFSLRNFPLHIDQFEELGVTTHDVSQYARAMAETLAIMHWVGEIDGNDIEFVLAPPCMNPPLKIESDVLGGHSIWVLDFDLCRRMAMDSKGVEQAAAAFWGNDPYYPRPGLERDVLWSVFGKHYLQVSETCIGIVNEPHEAERRRALSRQFINLVEQEGNMRQMRKEKEKKANLN</sequence>
<dbReference type="InterPro" id="IPR022137">
    <property type="entry name" value="Znf_prot_DUF3669"/>
</dbReference>
<comment type="caution">
    <text evidence="3">The sequence shown here is derived from an EMBL/GenBank/DDBJ whole genome shotgun (WGS) entry which is preliminary data.</text>
</comment>
<feature type="region of interest" description="Disordered" evidence="1">
    <location>
        <begin position="1"/>
        <end position="35"/>
    </location>
</feature>
<protein>
    <recommendedName>
        <fullName evidence="2">DUF3669 domain-containing protein</fullName>
    </recommendedName>
</protein>
<feature type="compositionally biased region" description="Low complexity" evidence="1">
    <location>
        <begin position="10"/>
        <end position="21"/>
    </location>
</feature>
<organism evidence="3 4">
    <name type="scientific">Penicillium polonicum</name>
    <dbReference type="NCBI Taxonomy" id="60169"/>
    <lineage>
        <taxon>Eukaryota</taxon>
        <taxon>Fungi</taxon>
        <taxon>Dikarya</taxon>
        <taxon>Ascomycota</taxon>
        <taxon>Pezizomycotina</taxon>
        <taxon>Eurotiomycetes</taxon>
        <taxon>Eurotiomycetidae</taxon>
        <taxon>Eurotiales</taxon>
        <taxon>Aspergillaceae</taxon>
        <taxon>Penicillium</taxon>
    </lineage>
</organism>
<gene>
    <name evidence="3" type="ORF">PENPOL_c008G04179</name>
</gene>
<proteinExistence type="predicted"/>
<dbReference type="EMBL" id="MDYM01000008">
    <property type="protein sequence ID" value="OQD64076.1"/>
    <property type="molecule type" value="Genomic_DNA"/>
</dbReference>
<dbReference type="Pfam" id="PF12417">
    <property type="entry name" value="DUF3669"/>
    <property type="match status" value="1"/>
</dbReference>
<dbReference type="AlphaFoldDB" id="A0A1V6NI00"/>
<dbReference type="Proteomes" id="UP000191408">
    <property type="component" value="Unassembled WGS sequence"/>
</dbReference>
<reference evidence="4" key="1">
    <citation type="journal article" date="2017" name="Nat. Microbiol.">
        <title>Global analysis of biosynthetic gene clusters reveals vast potential of secondary metabolite production in Penicillium species.</title>
        <authorList>
            <person name="Nielsen J.C."/>
            <person name="Grijseels S."/>
            <person name="Prigent S."/>
            <person name="Ji B."/>
            <person name="Dainat J."/>
            <person name="Nielsen K.F."/>
            <person name="Frisvad J.C."/>
            <person name="Workman M."/>
            <person name="Nielsen J."/>
        </authorList>
    </citation>
    <scope>NUCLEOTIDE SEQUENCE [LARGE SCALE GENOMIC DNA]</scope>
    <source>
        <strain evidence="4">IBT 4502</strain>
    </source>
</reference>
<feature type="domain" description="DUF3669" evidence="2">
    <location>
        <begin position="273"/>
        <end position="331"/>
    </location>
</feature>
<dbReference type="OrthoDB" id="2993351at2759"/>